<dbReference type="Proteomes" id="UP000801492">
    <property type="component" value="Unassembled WGS sequence"/>
</dbReference>
<evidence type="ECO:0000313" key="1">
    <source>
        <dbReference type="EMBL" id="KAF2897408.1"/>
    </source>
</evidence>
<reference evidence="1" key="1">
    <citation type="submission" date="2019-08" db="EMBL/GenBank/DDBJ databases">
        <title>The genome of the North American firefly Photinus pyralis.</title>
        <authorList>
            <consortium name="Photinus pyralis genome working group"/>
            <person name="Fallon T.R."/>
            <person name="Sander Lower S.E."/>
            <person name="Weng J.-K."/>
        </authorList>
    </citation>
    <scope>NUCLEOTIDE SEQUENCE</scope>
    <source>
        <strain evidence="1">TRF0915ILg1</strain>
        <tissue evidence="1">Whole body</tissue>
    </source>
</reference>
<proteinExistence type="predicted"/>
<gene>
    <name evidence="1" type="ORF">ILUMI_08762</name>
</gene>
<dbReference type="AlphaFoldDB" id="A0A8K0D6A8"/>
<feature type="non-terminal residue" evidence="1">
    <location>
        <position position="1"/>
    </location>
</feature>
<evidence type="ECO:0000313" key="2">
    <source>
        <dbReference type="Proteomes" id="UP000801492"/>
    </source>
</evidence>
<dbReference type="EMBL" id="VTPC01004187">
    <property type="protein sequence ID" value="KAF2897408.1"/>
    <property type="molecule type" value="Genomic_DNA"/>
</dbReference>
<accession>A0A8K0D6A8</accession>
<name>A0A8K0D6A8_IGNLU</name>
<comment type="caution">
    <text evidence="1">The sequence shown here is derived from an EMBL/GenBank/DDBJ whole genome shotgun (WGS) entry which is preliminary data.</text>
</comment>
<organism evidence="1 2">
    <name type="scientific">Ignelater luminosus</name>
    <name type="common">Cucubano</name>
    <name type="synonym">Pyrophorus luminosus</name>
    <dbReference type="NCBI Taxonomy" id="2038154"/>
    <lineage>
        <taxon>Eukaryota</taxon>
        <taxon>Metazoa</taxon>
        <taxon>Ecdysozoa</taxon>
        <taxon>Arthropoda</taxon>
        <taxon>Hexapoda</taxon>
        <taxon>Insecta</taxon>
        <taxon>Pterygota</taxon>
        <taxon>Neoptera</taxon>
        <taxon>Endopterygota</taxon>
        <taxon>Coleoptera</taxon>
        <taxon>Polyphaga</taxon>
        <taxon>Elateriformia</taxon>
        <taxon>Elateroidea</taxon>
        <taxon>Elateridae</taxon>
        <taxon>Agrypninae</taxon>
        <taxon>Pyrophorini</taxon>
        <taxon>Ignelater</taxon>
    </lineage>
</organism>
<sequence>MEPFVIAAGGVFCVTSVLCFCKAMKRGRLLVSLALKANNGEDDNVEAPAMPSLSDTGGISDISPCPDAFPINLDLLLPNKLMKTRILMIRLKRKLTIMNLIGTPAEEDDNKQSL</sequence>
<protein>
    <submittedName>
        <fullName evidence="1">Uncharacterized protein</fullName>
    </submittedName>
</protein>
<keyword evidence="2" id="KW-1185">Reference proteome</keyword>